<organism evidence="2 3">
    <name type="scientific">Trinickia dinghuensis</name>
    <dbReference type="NCBI Taxonomy" id="2291023"/>
    <lineage>
        <taxon>Bacteria</taxon>
        <taxon>Pseudomonadati</taxon>
        <taxon>Pseudomonadota</taxon>
        <taxon>Betaproteobacteria</taxon>
        <taxon>Burkholderiales</taxon>
        <taxon>Burkholderiaceae</taxon>
        <taxon>Trinickia</taxon>
    </lineage>
</organism>
<evidence type="ECO:0000313" key="3">
    <source>
        <dbReference type="Proteomes" id="UP000256838"/>
    </source>
</evidence>
<dbReference type="Pfam" id="PF03480">
    <property type="entry name" value="DctP"/>
    <property type="match status" value="1"/>
</dbReference>
<dbReference type="Gene3D" id="3.40.190.170">
    <property type="entry name" value="Bacterial extracellular solute-binding protein, family 7"/>
    <property type="match status" value="1"/>
</dbReference>
<evidence type="ECO:0000313" key="2">
    <source>
        <dbReference type="EMBL" id="RDU94522.1"/>
    </source>
</evidence>
<accession>A0A3D8JNY4</accession>
<keyword evidence="1" id="KW-0732">Signal</keyword>
<name>A0A3D8JNY4_9BURK</name>
<comment type="caution">
    <text evidence="2">The sequence shown here is derived from an EMBL/GenBank/DDBJ whole genome shotgun (WGS) entry which is preliminary data.</text>
</comment>
<dbReference type="InterPro" id="IPR018389">
    <property type="entry name" value="DctP_fam"/>
</dbReference>
<feature type="non-terminal residue" evidence="2">
    <location>
        <position position="1"/>
    </location>
</feature>
<proteinExistence type="predicted"/>
<gene>
    <name evidence="2" type="ORF">DWV00_33555</name>
</gene>
<reference evidence="2 3" key="1">
    <citation type="submission" date="2018-08" db="EMBL/GenBank/DDBJ databases">
        <title>Paraburkholderia sp. DHOM06 isolated from forest soil.</title>
        <authorList>
            <person name="Gao Z.-H."/>
            <person name="Qiu L.-H."/>
        </authorList>
    </citation>
    <scope>NUCLEOTIDE SEQUENCE [LARGE SCALE GENOMIC DNA]</scope>
    <source>
        <strain evidence="2 3">DHOM06</strain>
    </source>
</reference>
<dbReference type="AlphaFoldDB" id="A0A3D8JNY4"/>
<evidence type="ECO:0000256" key="1">
    <source>
        <dbReference type="ARBA" id="ARBA00022729"/>
    </source>
</evidence>
<protein>
    <submittedName>
        <fullName evidence="2">TRAP transporter substrate-binding protein</fullName>
    </submittedName>
</protein>
<dbReference type="EMBL" id="QRGA01000043">
    <property type="protein sequence ID" value="RDU94522.1"/>
    <property type="molecule type" value="Genomic_DNA"/>
</dbReference>
<sequence>DSVPYYQKLWVAKEDEGVQTLKKAGVKIIPPAQIDRAAFVKAMQPVWAKYEKTPAMKQIVDEIVATK</sequence>
<dbReference type="InterPro" id="IPR038404">
    <property type="entry name" value="TRAP_DctP_sf"/>
</dbReference>
<dbReference type="Proteomes" id="UP000256838">
    <property type="component" value="Unassembled WGS sequence"/>
</dbReference>
<keyword evidence="3" id="KW-1185">Reference proteome</keyword>
<dbReference type="GO" id="GO:0055085">
    <property type="term" value="P:transmembrane transport"/>
    <property type="evidence" value="ECO:0007669"/>
    <property type="project" value="InterPro"/>
</dbReference>